<evidence type="ECO:0000313" key="1">
    <source>
        <dbReference type="EMBL" id="AIF40685.1"/>
    </source>
</evidence>
<dbReference type="Proteomes" id="UP000027986">
    <property type="component" value="Chromosome"/>
</dbReference>
<evidence type="ECO:0000313" key="2">
    <source>
        <dbReference type="Proteomes" id="UP000027986"/>
    </source>
</evidence>
<proteinExistence type="predicted"/>
<dbReference type="OrthoDB" id="10000526at2"/>
<accession>A0A075JFW6</accession>
<organism evidence="1 2">
    <name type="scientific">Dermacoccus nishinomiyaensis</name>
    <dbReference type="NCBI Taxonomy" id="1274"/>
    <lineage>
        <taxon>Bacteria</taxon>
        <taxon>Bacillati</taxon>
        <taxon>Actinomycetota</taxon>
        <taxon>Actinomycetes</taxon>
        <taxon>Micrococcales</taxon>
        <taxon>Dermacoccaceae</taxon>
        <taxon>Dermacoccus</taxon>
    </lineage>
</organism>
<dbReference type="RefSeq" id="WP_038567939.1">
    <property type="nucleotide sequence ID" value="NZ_CP008889.1"/>
</dbReference>
<dbReference type="KEGG" id="dni:HX89_06760"/>
<name>A0A075JFW6_9MICO</name>
<gene>
    <name evidence="1" type="ORF">HX89_06760</name>
</gene>
<reference evidence="1 2" key="1">
    <citation type="submission" date="2014-07" db="EMBL/GenBank/DDBJ databases">
        <title>Genome Sequencing of Dermacoccus nishinomiyaensis.</title>
        <authorList>
            <person name="Hong K.W."/>
            <person name="Chan K.G."/>
        </authorList>
    </citation>
    <scope>NUCLEOTIDE SEQUENCE [LARGE SCALE GENOMIC DNA]</scope>
    <source>
        <strain evidence="1 2">M25</strain>
    </source>
</reference>
<dbReference type="GeneID" id="41840865"/>
<dbReference type="HOGENOM" id="CLU_1945243_0_0_11"/>
<sequence>MSDDVIWALDQRERCIACPSKPVANAVVLHLGADGALARDAVEQWARDGVMAASVAWPGAAAGLDDDDWLDLEDAVTGLAGLASIVAVVGDGDAAEVARTLAGRVGDVAHAGEADRTIVPARLREIAAV</sequence>
<protein>
    <submittedName>
        <fullName evidence="1">Uncharacterized protein</fullName>
    </submittedName>
</protein>
<keyword evidence="2" id="KW-1185">Reference proteome</keyword>
<dbReference type="AlphaFoldDB" id="A0A075JFW6"/>
<dbReference type="EMBL" id="CP008889">
    <property type="protein sequence ID" value="AIF40685.1"/>
    <property type="molecule type" value="Genomic_DNA"/>
</dbReference>